<dbReference type="InterPro" id="IPR006311">
    <property type="entry name" value="TAT_signal"/>
</dbReference>
<dbReference type="InterPro" id="IPR008557">
    <property type="entry name" value="PhoX"/>
</dbReference>
<reference evidence="1 2" key="1">
    <citation type="submission" date="2024-02" db="EMBL/GenBank/DDBJ databases">
        <title>A novel Gemmatimonadota bacterium.</title>
        <authorList>
            <person name="Du Z.-J."/>
            <person name="Ye Y.-Q."/>
        </authorList>
    </citation>
    <scope>NUCLEOTIDE SEQUENCE [LARGE SCALE GENOMIC DNA]</scope>
    <source>
        <strain evidence="1 2">DH-20</strain>
    </source>
</reference>
<gene>
    <name evidence="1" type="ORF">WI372_07090</name>
</gene>
<dbReference type="RefSeq" id="WP_405286579.1">
    <property type="nucleotide sequence ID" value="NZ_JBBHLI010000003.1"/>
</dbReference>
<dbReference type="PANTHER" id="PTHR35399:SF4">
    <property type="entry name" value="MEMBRANE PROTEIN"/>
    <property type="match status" value="1"/>
</dbReference>
<protein>
    <submittedName>
        <fullName evidence="1">Alkaline phosphatase PhoX</fullName>
    </submittedName>
</protein>
<comment type="caution">
    <text evidence="1">The sequence shown here is derived from an EMBL/GenBank/DDBJ whole genome shotgun (WGS) entry which is preliminary data.</text>
</comment>
<organism evidence="1 2">
    <name type="scientific">Gaopeijia maritima</name>
    <dbReference type="NCBI Taxonomy" id="3119007"/>
    <lineage>
        <taxon>Bacteria</taxon>
        <taxon>Pseudomonadati</taxon>
        <taxon>Gemmatimonadota</taxon>
        <taxon>Longimicrobiia</taxon>
        <taxon>Gaopeijiales</taxon>
        <taxon>Gaopeijiaceae</taxon>
        <taxon>Gaopeijia</taxon>
    </lineage>
</organism>
<evidence type="ECO:0000313" key="2">
    <source>
        <dbReference type="Proteomes" id="UP001484239"/>
    </source>
</evidence>
<dbReference type="PANTHER" id="PTHR35399">
    <property type="entry name" value="SLR8030 PROTEIN"/>
    <property type="match status" value="1"/>
</dbReference>
<name>A0ABU9EAZ9_9BACT</name>
<accession>A0ABU9EAZ9</accession>
<dbReference type="EMBL" id="JBBHLI010000003">
    <property type="protein sequence ID" value="MEK9500735.1"/>
    <property type="molecule type" value="Genomic_DNA"/>
</dbReference>
<dbReference type="PROSITE" id="PS51318">
    <property type="entry name" value="TAT"/>
    <property type="match status" value="1"/>
</dbReference>
<dbReference type="SUPFAM" id="SSF63829">
    <property type="entry name" value="Calcium-dependent phosphotriesterase"/>
    <property type="match status" value="1"/>
</dbReference>
<sequence>MAVSRRRFLGAAAVSLGLAGLRSLFDADRLLAVSPVDRFGPLIDDAEGILALPEGFHYRIVSRAGEAMTDGLIVPALHDGMATFPGPDGLTLLVRNHEVSWGASGELGPFGEGHRLLDRIDASRIFDPGAAGEPALGGTTTLLYDTREQRLVGHRLSLTGTIRNCAGGPTPWGSWVTCEETVQRRGNGRLRDHGWNFEVPAVWDAPLADPVPLEAMGRFNHEAIAVDAASGAVYETEDDTEGLLYRFLPNEPGHLAAGGRLQALAIREQPSLDTRNHDRERVAVGQGFEVHWIDMDDVHSPDDDLRFRGFAAGAARFARGEGIWQGDDGIYFACTNGGRLQKGQILRYVPSPFEGTPRESERPATLELFIEPNDSTLIENADNLTMAPWGDLIVCEDGTGDDFLVGVTPEGELYRFAHNLTGGGEFAGACFSPDGSTFFVNMQAQGWTFAITGPWHGRG</sequence>
<dbReference type="Pfam" id="PF05787">
    <property type="entry name" value="PhoX"/>
    <property type="match status" value="2"/>
</dbReference>
<proteinExistence type="predicted"/>
<keyword evidence="2" id="KW-1185">Reference proteome</keyword>
<evidence type="ECO:0000313" key="1">
    <source>
        <dbReference type="EMBL" id="MEK9500735.1"/>
    </source>
</evidence>
<dbReference type="Proteomes" id="UP001484239">
    <property type="component" value="Unassembled WGS sequence"/>
</dbReference>